<sequence>MTLNKEEIISLIQKIRTENLSETEEDAILEELEKGVLDPDISDYIYWSELSAEEIADKVLNYKPIIL</sequence>
<dbReference type="eggNOG" id="ENOG5033AAN">
    <property type="taxonomic scope" value="Bacteria"/>
</dbReference>
<evidence type="ECO:0000313" key="1">
    <source>
        <dbReference type="EMBL" id="CEN38401.1"/>
    </source>
</evidence>
<organism evidence="1 2">
    <name type="scientific">Capnocytophaga cynodegmi</name>
    <dbReference type="NCBI Taxonomy" id="28189"/>
    <lineage>
        <taxon>Bacteria</taxon>
        <taxon>Pseudomonadati</taxon>
        <taxon>Bacteroidota</taxon>
        <taxon>Flavobacteriia</taxon>
        <taxon>Flavobacteriales</taxon>
        <taxon>Flavobacteriaceae</taxon>
        <taxon>Capnocytophaga</taxon>
    </lineage>
</organism>
<keyword evidence="2" id="KW-1185">Reference proteome</keyword>
<dbReference type="RefSeq" id="WP_041993745.1">
    <property type="nucleotide sequence ID" value="NZ_CDOD01000045.1"/>
</dbReference>
<dbReference type="Proteomes" id="UP000038055">
    <property type="component" value="Unassembled WGS sequence"/>
</dbReference>
<dbReference type="STRING" id="28189.CCYN74_30249"/>
<gene>
    <name evidence="1" type="ORF">CCYN2B_50041</name>
</gene>
<evidence type="ECO:0000313" key="2">
    <source>
        <dbReference type="Proteomes" id="UP000038055"/>
    </source>
</evidence>
<reference evidence="2" key="1">
    <citation type="submission" date="2015-01" db="EMBL/GenBank/DDBJ databases">
        <authorList>
            <person name="MANFREDI Pablo"/>
        </authorList>
    </citation>
    <scope>NUCLEOTIDE SEQUENCE [LARGE SCALE GENOMIC DNA]</scope>
    <source>
        <strain evidence="2">Ccyn2B</strain>
    </source>
</reference>
<dbReference type="EMBL" id="CDOD01000045">
    <property type="protein sequence ID" value="CEN38401.1"/>
    <property type="molecule type" value="Genomic_DNA"/>
</dbReference>
<protein>
    <submittedName>
        <fullName evidence="1">Uncharacterized protein</fullName>
    </submittedName>
</protein>
<accession>A0A0B7HFA4</accession>
<proteinExistence type="predicted"/>
<dbReference type="AlphaFoldDB" id="A0A0B7HFA4"/>
<dbReference type="InterPro" id="IPR035900">
    <property type="entry name" value="Colicin_E_sf"/>
</dbReference>
<name>A0A0B7HFA4_9FLAO</name>
<dbReference type="Gene3D" id="1.10.1200.20">
    <property type="entry name" value="Colicin E immunity protein"/>
    <property type="match status" value="1"/>
</dbReference>